<gene>
    <name evidence="4" type="ORF">N7450_007053</name>
</gene>
<feature type="region of interest" description="Disordered" evidence="1">
    <location>
        <begin position="335"/>
        <end position="357"/>
    </location>
</feature>
<dbReference type="InterPro" id="IPR007502">
    <property type="entry name" value="Helicase-assoc_dom"/>
</dbReference>
<dbReference type="GO" id="GO:0003723">
    <property type="term" value="F:RNA binding"/>
    <property type="evidence" value="ECO:0007669"/>
    <property type="project" value="TreeGrafter"/>
</dbReference>
<dbReference type="PROSITE" id="PS51194">
    <property type="entry name" value="HELICASE_CTER"/>
    <property type="match status" value="1"/>
</dbReference>
<evidence type="ECO:0000259" key="3">
    <source>
        <dbReference type="PROSITE" id="PS51194"/>
    </source>
</evidence>
<dbReference type="SMART" id="SM00847">
    <property type="entry name" value="HA2"/>
    <property type="match status" value="1"/>
</dbReference>
<feature type="compositionally biased region" description="Polar residues" evidence="1">
    <location>
        <begin position="335"/>
        <end position="344"/>
    </location>
</feature>
<dbReference type="CDD" id="cd18791">
    <property type="entry name" value="SF2_C_RHA"/>
    <property type="match status" value="1"/>
</dbReference>
<dbReference type="Pfam" id="PF00271">
    <property type="entry name" value="Helicase_C"/>
    <property type="match status" value="1"/>
</dbReference>
<feature type="region of interest" description="Disordered" evidence="1">
    <location>
        <begin position="90"/>
        <end position="117"/>
    </location>
</feature>
<proteinExistence type="predicted"/>
<dbReference type="InterPro" id="IPR011709">
    <property type="entry name" value="DEAD-box_helicase_OB_fold"/>
</dbReference>
<evidence type="ECO:0000313" key="4">
    <source>
        <dbReference type="EMBL" id="KAJ5580752.1"/>
    </source>
</evidence>
<evidence type="ECO:0008006" key="6">
    <source>
        <dbReference type="Google" id="ProtNLM"/>
    </source>
</evidence>
<feature type="compositionally biased region" description="Acidic residues" evidence="1">
    <location>
        <begin position="1302"/>
        <end position="1315"/>
    </location>
</feature>
<dbReference type="Gene3D" id="1.20.120.1080">
    <property type="match status" value="1"/>
</dbReference>
<dbReference type="PANTHER" id="PTHR18934">
    <property type="entry name" value="ATP-DEPENDENT RNA HELICASE"/>
    <property type="match status" value="1"/>
</dbReference>
<protein>
    <recommendedName>
        <fullName evidence="6">ATP-dependent RNA helicase A</fullName>
    </recommendedName>
</protein>
<sequence>MTLSANARLYIRNIKRLPALHRTEFSLRSLRYECSLTPSLLRPRASHATRSISTTVTIRDNNVEHGRITVSKECIRSFSDSHLGGQDSHFAADAESKSDATSVEDSTKSSETSTQTVRPVVLPEQAISLRDIPIDYQHEESWQISHDMKLFPVFLLIVSRRLSELDLKSKWLEGKNRLETSASFPISETESVTGFAIDGVSIISLYRKIQEETNFQIFKNDPRVKDDLRASVPFLNASLEDPVRYCYLEYMRFMKMSEMGHFQLIPTWSSEQGKSICSVALSMPGQPTIEETGRADAWLFGRRTSEVAAHTLLITKLKETPQWESWRLAMLEQQDNVGKSTSNRAEVPNEETMSQDSHNMHNEQNAMANTMPDIEHQAEHPPITPQRDPANGATIEFTADDELLDMMKFYRDDLLQASKNMKAMKEQMGLEDEVYTSQMKFSGVPLNRGDQRSKELKEALETLRSLQSPEMLDIRSKVASLPITNYKQQVLDLVHNNPFSIIVAETGSGKSTQPRRLAAHRLAERVSQERNESVGKTVGYMVRHNREISTNDTHITFCTTGILLNILQGSLSNLESFSHIIIDEVHVRDIGIDFVLLLLKRYIQNRVGQGLKTLRIIVMSATMDTEIFASYLYLTGPDGKQIPAPHITVPGRQFHVNYHYLDDVLESIESSPHADTLKGLIEDVESNKFLNKHYAVFGDSTANELENTDSTDIQVPSNRRNALPVEDPLIPAGLYAATIFNILSSTETGSIVCFLPGLRSIMAVHGYLMTHGTRMGLDMFDEDRFRVGILHSQLPEEQEKLDAIWSKGCRRIILSTDIAEASVTLPDVRYVVDSGKVNTLLVDQKKYSRRLADCWATRTNTKQRAGRVGRVQDGEYYFMGTKRRFDTLQMTQTPAILQGDLQDTCLRAKVFAGKEESISTFLQSTLEPPNQDDVVANVDALKRLQALDKNENITSLGAMFSRLPLSPQFGKLLILGVIFRCLDPLITLACMGSKSFFLRTTDPATKKLVRASIVEFAEGSASDHLAMLNAYKAVRQVHLEEGFFAARRYALDRYIWFREYEITRRDIQHVFEQMKHADIIPINIPSRRGAVGGKDFNVNSDHTPLIKALLLHCLFPRLAGSKSISRLFVTNFDARAMMHPSSVVNQGREFSRSLVIYSEKVETTSPIPFLMENTLVSPLMASLFGGRLIWDKKELLMDSWLGLTINVDRALSEPDEVARNLIEMQKALNLALNTALQSLAAGSRFSSKSATRRKFVKIQTELHETLSDAVKGLLDRDRDPSNDRSLQLTEQKMWEKPWEMNPPEEEVDESEDGADSADSIVA</sequence>
<dbReference type="PANTHER" id="PTHR18934:SF203">
    <property type="entry name" value="ATP-DEPENDENT RNA HELICASE A"/>
    <property type="match status" value="1"/>
</dbReference>
<dbReference type="Gene3D" id="3.40.50.300">
    <property type="entry name" value="P-loop containing nucleotide triphosphate hydrolases"/>
    <property type="match status" value="2"/>
</dbReference>
<dbReference type="PROSITE" id="PS51192">
    <property type="entry name" value="HELICASE_ATP_BIND_1"/>
    <property type="match status" value="1"/>
</dbReference>
<feature type="domain" description="Helicase ATP-binding" evidence="2">
    <location>
        <begin position="512"/>
        <end position="641"/>
    </location>
</feature>
<reference evidence="4 5" key="1">
    <citation type="journal article" date="2023" name="IMA Fungus">
        <title>Comparative genomic study of the Penicillium genus elucidates a diverse pangenome and 15 lateral gene transfer events.</title>
        <authorList>
            <person name="Petersen C."/>
            <person name="Sorensen T."/>
            <person name="Nielsen M.R."/>
            <person name="Sondergaard T.E."/>
            <person name="Sorensen J.L."/>
            <person name="Fitzpatrick D.A."/>
            <person name="Frisvad J.C."/>
            <person name="Nielsen K.L."/>
        </authorList>
    </citation>
    <scope>NUCLEOTIDE SEQUENCE [LARGE SCALE GENOMIC DNA]</scope>
    <source>
        <strain evidence="4 5">IBT 29057</strain>
    </source>
</reference>
<name>A0AAD6GPE0_9EURO</name>
<keyword evidence="5" id="KW-1185">Reference proteome</keyword>
<evidence type="ECO:0000259" key="2">
    <source>
        <dbReference type="PROSITE" id="PS51192"/>
    </source>
</evidence>
<dbReference type="SMART" id="SM00487">
    <property type="entry name" value="DEXDc"/>
    <property type="match status" value="1"/>
</dbReference>
<dbReference type="CDD" id="cd17917">
    <property type="entry name" value="DEXHc_RHA-like"/>
    <property type="match status" value="1"/>
</dbReference>
<dbReference type="InterPro" id="IPR014001">
    <property type="entry name" value="Helicase_ATP-bd"/>
</dbReference>
<dbReference type="Pfam" id="PF07717">
    <property type="entry name" value="OB_NTP_bind"/>
    <property type="match status" value="1"/>
</dbReference>
<feature type="compositionally biased region" description="Polar residues" evidence="1">
    <location>
        <begin position="99"/>
        <end position="117"/>
    </location>
</feature>
<dbReference type="Proteomes" id="UP001216150">
    <property type="component" value="Unassembled WGS sequence"/>
</dbReference>
<dbReference type="GO" id="GO:0004386">
    <property type="term" value="F:helicase activity"/>
    <property type="evidence" value="ECO:0007669"/>
    <property type="project" value="TreeGrafter"/>
</dbReference>
<evidence type="ECO:0000313" key="5">
    <source>
        <dbReference type="Proteomes" id="UP001216150"/>
    </source>
</evidence>
<feature type="domain" description="Helicase C-terminal" evidence="3">
    <location>
        <begin position="738"/>
        <end position="912"/>
    </location>
</feature>
<dbReference type="InterPro" id="IPR001650">
    <property type="entry name" value="Helicase_C-like"/>
</dbReference>
<dbReference type="Pfam" id="PF21010">
    <property type="entry name" value="HA2_C"/>
    <property type="match status" value="1"/>
</dbReference>
<dbReference type="EMBL" id="JAQJAC010000006">
    <property type="protein sequence ID" value="KAJ5580752.1"/>
    <property type="molecule type" value="Genomic_DNA"/>
</dbReference>
<dbReference type="SMART" id="SM00490">
    <property type="entry name" value="HELICc"/>
    <property type="match status" value="1"/>
</dbReference>
<evidence type="ECO:0000256" key="1">
    <source>
        <dbReference type="SAM" id="MobiDB-lite"/>
    </source>
</evidence>
<feature type="region of interest" description="Disordered" evidence="1">
    <location>
        <begin position="1274"/>
        <end position="1322"/>
    </location>
</feature>
<organism evidence="4 5">
    <name type="scientific">Penicillium hetheringtonii</name>
    <dbReference type="NCBI Taxonomy" id="911720"/>
    <lineage>
        <taxon>Eukaryota</taxon>
        <taxon>Fungi</taxon>
        <taxon>Dikarya</taxon>
        <taxon>Ascomycota</taxon>
        <taxon>Pezizomycotina</taxon>
        <taxon>Eurotiomycetes</taxon>
        <taxon>Eurotiomycetidae</taxon>
        <taxon>Eurotiales</taxon>
        <taxon>Aspergillaceae</taxon>
        <taxon>Penicillium</taxon>
    </lineage>
</organism>
<comment type="caution">
    <text evidence="4">The sequence shown here is derived from an EMBL/GenBank/DDBJ whole genome shotgun (WGS) entry which is preliminary data.</text>
</comment>
<dbReference type="InterPro" id="IPR027417">
    <property type="entry name" value="P-loop_NTPase"/>
</dbReference>
<accession>A0AAD6GPE0</accession>
<dbReference type="SUPFAM" id="SSF52540">
    <property type="entry name" value="P-loop containing nucleoside triphosphate hydrolases"/>
    <property type="match status" value="1"/>
</dbReference>